<keyword evidence="1" id="KW-0645">Protease</keyword>
<dbReference type="SUPFAM" id="SSF50156">
    <property type="entry name" value="PDZ domain-like"/>
    <property type="match status" value="1"/>
</dbReference>
<accession>A0A0G0ZFR8</accession>
<protein>
    <submittedName>
        <fullName evidence="4">2-alkenal reductase</fullName>
    </submittedName>
</protein>
<name>A0A0G0ZFR8_9BACT</name>
<reference evidence="4 5" key="1">
    <citation type="journal article" date="2015" name="Nature">
        <title>rRNA introns, odd ribosomes, and small enigmatic genomes across a large radiation of phyla.</title>
        <authorList>
            <person name="Brown C.T."/>
            <person name="Hug L.A."/>
            <person name="Thomas B.C."/>
            <person name="Sharon I."/>
            <person name="Castelle C.J."/>
            <person name="Singh A."/>
            <person name="Wilkins M.J."/>
            <person name="Williams K.H."/>
            <person name="Banfield J.F."/>
        </authorList>
    </citation>
    <scope>NUCLEOTIDE SEQUENCE [LARGE SCALE GENOMIC DNA]</scope>
</reference>
<evidence type="ECO:0000259" key="3">
    <source>
        <dbReference type="PROSITE" id="PS50106"/>
    </source>
</evidence>
<dbReference type="PROSITE" id="PS50106">
    <property type="entry name" value="PDZ"/>
    <property type="match status" value="1"/>
</dbReference>
<proteinExistence type="predicted"/>
<evidence type="ECO:0000256" key="2">
    <source>
        <dbReference type="ARBA" id="ARBA00022801"/>
    </source>
</evidence>
<dbReference type="AlphaFoldDB" id="A0A0G0ZFR8"/>
<keyword evidence="2" id="KW-0378">Hydrolase</keyword>
<dbReference type="InterPro" id="IPR009003">
    <property type="entry name" value="Peptidase_S1_PA"/>
</dbReference>
<dbReference type="Pfam" id="PF13180">
    <property type="entry name" value="PDZ_2"/>
    <property type="match status" value="1"/>
</dbReference>
<dbReference type="InterPro" id="IPR036034">
    <property type="entry name" value="PDZ_sf"/>
</dbReference>
<dbReference type="EMBL" id="LCDD01000004">
    <property type="protein sequence ID" value="KKS47562.1"/>
    <property type="molecule type" value="Genomic_DNA"/>
</dbReference>
<comment type="caution">
    <text evidence="4">The sequence shown here is derived from an EMBL/GenBank/DDBJ whole genome shotgun (WGS) entry which is preliminary data.</text>
</comment>
<dbReference type="Proteomes" id="UP000034320">
    <property type="component" value="Unassembled WGS sequence"/>
</dbReference>
<dbReference type="Pfam" id="PF13365">
    <property type="entry name" value="Trypsin_2"/>
    <property type="match status" value="1"/>
</dbReference>
<feature type="domain" description="PDZ" evidence="3">
    <location>
        <begin position="276"/>
        <end position="370"/>
    </location>
</feature>
<organism evidence="4 5">
    <name type="scientific">Candidatus Gottesmanbacteria bacterium GW2011_GWA2_42_18</name>
    <dbReference type="NCBI Taxonomy" id="1618442"/>
    <lineage>
        <taxon>Bacteria</taxon>
        <taxon>Candidatus Gottesmaniibacteriota</taxon>
    </lineage>
</organism>
<dbReference type="Gene3D" id="2.40.10.120">
    <property type="match status" value="1"/>
</dbReference>
<dbReference type="GO" id="GO:0006508">
    <property type="term" value="P:proteolysis"/>
    <property type="evidence" value="ECO:0007669"/>
    <property type="project" value="UniProtKB-KW"/>
</dbReference>
<sequence>MKRLLVLVALFFLLIFLGSSDRKLDFSFKNFGNLFKSEQPKSSSDEKIHIVSEESVITSVVDKVSPSVVTVSVMRSRSLGSIFEDNQFDPFDLFNSRQNQQQRVEQDIGTGFIVSKDGLIVTNKHVVSDTEAKYRVVTHGDKTYDVEKIYRDPTNDLAIIKIANGNLSPLEMGDSSRIKVGQLAIAIGTALGEFRNTVTVGVISGLGRGITAGSPFEGYVERLDNVLQTDAAINPGNSGGPLLNSAGQAVGVNVAVSAEGQNIGFALPINTVKDVLDQFQKSGGRFERPYLGVRYKMVTRDLALINEIPEGAFIQEVIEGSPAEKGGIQLEDIITKIDGKKVTEKTGGLAQIIAGKKIGDKASLEIWRDGETVSLNVTIGQSSGE</sequence>
<gene>
    <name evidence="4" type="ORF">UV09_C0004G0051</name>
</gene>
<dbReference type="SUPFAM" id="SSF50494">
    <property type="entry name" value="Trypsin-like serine proteases"/>
    <property type="match status" value="1"/>
</dbReference>
<dbReference type="PANTHER" id="PTHR43343">
    <property type="entry name" value="PEPTIDASE S12"/>
    <property type="match status" value="1"/>
</dbReference>
<evidence type="ECO:0000313" key="4">
    <source>
        <dbReference type="EMBL" id="KKS47562.1"/>
    </source>
</evidence>
<dbReference type="Gene3D" id="2.30.42.10">
    <property type="match status" value="1"/>
</dbReference>
<dbReference type="InterPro" id="IPR051201">
    <property type="entry name" value="Chloro_Bact_Ser_Proteases"/>
</dbReference>
<dbReference type="PRINTS" id="PR00834">
    <property type="entry name" value="PROTEASES2C"/>
</dbReference>
<dbReference type="PANTHER" id="PTHR43343:SF3">
    <property type="entry name" value="PROTEASE DO-LIKE 8, CHLOROPLASTIC"/>
    <property type="match status" value="1"/>
</dbReference>
<dbReference type="InterPro" id="IPR001478">
    <property type="entry name" value="PDZ"/>
</dbReference>
<dbReference type="SMART" id="SM00228">
    <property type="entry name" value="PDZ"/>
    <property type="match status" value="1"/>
</dbReference>
<dbReference type="InterPro" id="IPR001940">
    <property type="entry name" value="Peptidase_S1C"/>
</dbReference>
<evidence type="ECO:0000256" key="1">
    <source>
        <dbReference type="ARBA" id="ARBA00022670"/>
    </source>
</evidence>
<evidence type="ECO:0000313" key="5">
    <source>
        <dbReference type="Proteomes" id="UP000034320"/>
    </source>
</evidence>
<dbReference type="GO" id="GO:0004252">
    <property type="term" value="F:serine-type endopeptidase activity"/>
    <property type="evidence" value="ECO:0007669"/>
    <property type="project" value="InterPro"/>
</dbReference>